<dbReference type="Pfam" id="PF02909">
    <property type="entry name" value="TetR_C_1"/>
    <property type="match status" value="1"/>
</dbReference>
<dbReference type="Proteomes" id="UP000316196">
    <property type="component" value="Unassembled WGS sequence"/>
</dbReference>
<evidence type="ECO:0000313" key="4">
    <source>
        <dbReference type="EMBL" id="TQL57803.1"/>
    </source>
</evidence>
<gene>
    <name evidence="4" type="ORF">FB460_1645</name>
</gene>
<evidence type="ECO:0000256" key="2">
    <source>
        <dbReference type="ARBA" id="ARBA00023163"/>
    </source>
</evidence>
<comment type="caution">
    <text evidence="4">The sequence shown here is derived from an EMBL/GenBank/DDBJ whole genome shotgun (WGS) entry which is preliminary data.</text>
</comment>
<protein>
    <submittedName>
        <fullName evidence="4">TetR family transcriptional regulator</fullName>
    </submittedName>
</protein>
<dbReference type="InterPro" id="IPR004111">
    <property type="entry name" value="Repressor_TetR_C"/>
</dbReference>
<feature type="domain" description="Tetracycline repressor TetR C-terminal" evidence="3">
    <location>
        <begin position="95"/>
        <end position="160"/>
    </location>
</feature>
<dbReference type="SUPFAM" id="SSF46689">
    <property type="entry name" value="Homeodomain-like"/>
    <property type="match status" value="1"/>
</dbReference>
<evidence type="ECO:0000313" key="5">
    <source>
        <dbReference type="Proteomes" id="UP000316196"/>
    </source>
</evidence>
<name>A0A542ZBS7_9ACTN</name>
<sequence length="205" mass="22121">MVGVSYWDHRKPVTRQRAVDTSEVARTAGRILDAGGLRALTVRAVAKELDVAAASLYSRLSSADDILDLALDDVLGRDATLQAALDKAPLRELLMAYFRHLVRHPWACQVIAMRAPRGPNYLRLSERMCVLLMEQGSPDPLGDAYALSNFVIGSATTAPMADQERVSAVDGEIAPAYAALHVGHCVDPEEIVSSGLDALLRGRSS</sequence>
<accession>A0A542ZBS7</accession>
<keyword evidence="1" id="KW-0805">Transcription regulation</keyword>
<dbReference type="SUPFAM" id="SSF48498">
    <property type="entry name" value="Tetracyclin repressor-like, C-terminal domain"/>
    <property type="match status" value="1"/>
</dbReference>
<dbReference type="Gene3D" id="1.10.357.10">
    <property type="entry name" value="Tetracycline Repressor, domain 2"/>
    <property type="match status" value="1"/>
</dbReference>
<evidence type="ECO:0000259" key="3">
    <source>
        <dbReference type="Pfam" id="PF02909"/>
    </source>
</evidence>
<dbReference type="GO" id="GO:0045892">
    <property type="term" value="P:negative regulation of DNA-templated transcription"/>
    <property type="evidence" value="ECO:0007669"/>
    <property type="project" value="InterPro"/>
</dbReference>
<reference evidence="4 5" key="1">
    <citation type="submission" date="2019-06" db="EMBL/GenBank/DDBJ databases">
        <title>Sequencing the genomes of 1000 actinobacteria strains.</title>
        <authorList>
            <person name="Klenk H.-P."/>
        </authorList>
    </citation>
    <scope>NUCLEOTIDE SEQUENCE [LARGE SCALE GENOMIC DNA]</scope>
    <source>
        <strain evidence="4 5">DSM 8251</strain>
    </source>
</reference>
<dbReference type="InterPro" id="IPR036271">
    <property type="entry name" value="Tet_transcr_reg_TetR-rel_C_sf"/>
</dbReference>
<evidence type="ECO:0000256" key="1">
    <source>
        <dbReference type="ARBA" id="ARBA00023015"/>
    </source>
</evidence>
<dbReference type="InterPro" id="IPR009057">
    <property type="entry name" value="Homeodomain-like_sf"/>
</dbReference>
<organism evidence="4 5">
    <name type="scientific">Propioniferax innocua</name>
    <dbReference type="NCBI Taxonomy" id="1753"/>
    <lineage>
        <taxon>Bacteria</taxon>
        <taxon>Bacillati</taxon>
        <taxon>Actinomycetota</taxon>
        <taxon>Actinomycetes</taxon>
        <taxon>Propionibacteriales</taxon>
        <taxon>Propionibacteriaceae</taxon>
        <taxon>Propioniferax</taxon>
    </lineage>
</organism>
<dbReference type="AlphaFoldDB" id="A0A542ZBS7"/>
<keyword evidence="5" id="KW-1185">Reference proteome</keyword>
<dbReference type="EMBL" id="VFOR01000002">
    <property type="protein sequence ID" value="TQL57803.1"/>
    <property type="molecule type" value="Genomic_DNA"/>
</dbReference>
<proteinExistence type="predicted"/>
<keyword evidence="2" id="KW-0804">Transcription</keyword>